<sequence>MVGLFDALRRWRKATREDEQIDLRSRAKFDLSTNGGAKEASDPFDGVLGPARPVKSSPAADASMQADLQPQTAQSAAEKRPSARPATQPSLADFDAEAVKVHKEPVFKANAVNSAASSEKARPASVGDSVHHEPTLNQFENQHIPASLLKQPSEVDLVEPVDDDPAENLPLDTLLEDITQQSDPADRSEPTAAEPIEPTFDMHKELDQTENTPDTACDEVREDQQYQVLMIHLATRGNGISGKALLLALEREQLQFGEMNIFHSHQDDDPALPIMFSLVNSMQPGNFDLDTMDQLITPSVTMFVQIPGPSNPRKAVWNMLETADRMAKQINADLLDCKRMPMKQDQAARMLDEAERLTPASV</sequence>
<dbReference type="GO" id="GO:0005886">
    <property type="term" value="C:plasma membrane"/>
    <property type="evidence" value="ECO:0007669"/>
    <property type="project" value="UniProtKB-SubCell"/>
</dbReference>
<evidence type="ECO:0000256" key="6">
    <source>
        <dbReference type="ARBA" id="ARBA00023136"/>
    </source>
</evidence>
<evidence type="ECO:0000256" key="9">
    <source>
        <dbReference type="RuleBase" id="RU003613"/>
    </source>
</evidence>
<proteinExistence type="inferred from homology"/>
<protein>
    <recommendedName>
        <fullName evidence="8">Cell division protein ZipA</fullName>
    </recommendedName>
</protein>
<dbReference type="EMBL" id="QDDL01000007">
    <property type="protein sequence ID" value="PVZ66671.1"/>
    <property type="molecule type" value="Genomic_DNA"/>
</dbReference>
<comment type="caution">
    <text evidence="12">The sequence shown here is derived from an EMBL/GenBank/DDBJ whole genome shotgun (WGS) entry which is preliminary data.</text>
</comment>
<dbReference type="InterPro" id="IPR011919">
    <property type="entry name" value="Cell_div_ZipA"/>
</dbReference>
<organism evidence="12 13">
    <name type="scientific">Pelagibaculum spongiae</name>
    <dbReference type="NCBI Taxonomy" id="2080658"/>
    <lineage>
        <taxon>Bacteria</taxon>
        <taxon>Pseudomonadati</taxon>
        <taxon>Pseudomonadota</taxon>
        <taxon>Gammaproteobacteria</taxon>
        <taxon>Oceanospirillales</taxon>
        <taxon>Pelagibaculum</taxon>
    </lineage>
</organism>
<feature type="domain" description="ZipA C-terminal FtsZ-binding" evidence="11">
    <location>
        <begin position="225"/>
        <end position="354"/>
    </location>
</feature>
<evidence type="ECO:0000256" key="3">
    <source>
        <dbReference type="ARBA" id="ARBA00022618"/>
    </source>
</evidence>
<comment type="subcellular location">
    <subcellularLocation>
        <location evidence="9">Cell inner membrane</location>
        <topology evidence="9">Single-pass type I membrane protein</topology>
    </subcellularLocation>
</comment>
<keyword evidence="1 9" id="KW-1003">Cell membrane</keyword>
<keyword evidence="6 9" id="KW-0472">Membrane</keyword>
<dbReference type="Proteomes" id="UP000244906">
    <property type="component" value="Unassembled WGS sequence"/>
</dbReference>
<dbReference type="InterPro" id="IPR036765">
    <property type="entry name" value="ZipA_FtsZ-bd_C_sf"/>
</dbReference>
<name>A0A2V1GTT4_9GAMM</name>
<dbReference type="PANTHER" id="PTHR38685">
    <property type="entry name" value="CELL DIVISION PROTEIN ZIPA"/>
    <property type="match status" value="1"/>
</dbReference>
<accession>A0A2V1GTT4</accession>
<dbReference type="SMART" id="SM00771">
    <property type="entry name" value="ZipA_C"/>
    <property type="match status" value="1"/>
</dbReference>
<dbReference type="AlphaFoldDB" id="A0A2V1GTT4"/>
<feature type="region of interest" description="Disordered" evidence="10">
    <location>
        <begin position="112"/>
        <end position="132"/>
    </location>
</feature>
<dbReference type="Pfam" id="PF04354">
    <property type="entry name" value="ZipA_C"/>
    <property type="match status" value="1"/>
</dbReference>
<comment type="similarity">
    <text evidence="8">Belongs to the ZipA family.</text>
</comment>
<dbReference type="GO" id="GO:0000917">
    <property type="term" value="P:division septum assembly"/>
    <property type="evidence" value="ECO:0007669"/>
    <property type="project" value="TreeGrafter"/>
</dbReference>
<dbReference type="SUPFAM" id="SSF64383">
    <property type="entry name" value="Cell-division protein ZipA, C-terminal domain"/>
    <property type="match status" value="1"/>
</dbReference>
<dbReference type="PANTHER" id="PTHR38685:SF1">
    <property type="entry name" value="CELL DIVISION PROTEIN ZIPA"/>
    <property type="match status" value="1"/>
</dbReference>
<feature type="region of interest" description="Disordered" evidence="10">
    <location>
        <begin position="31"/>
        <end position="91"/>
    </location>
</feature>
<comment type="function">
    <text evidence="8">Essential cell division protein that stabilizes the FtsZ protofilaments by cross-linking them and that serves as a cytoplasmic membrane anchor for the Z ring. Also required for the recruitment to the septal ring of downstream cell division proteins.</text>
</comment>
<dbReference type="InterPro" id="IPR007449">
    <property type="entry name" value="ZipA_FtsZ-bd_C"/>
</dbReference>
<dbReference type="Gene3D" id="3.30.1400.10">
    <property type="entry name" value="ZipA, C-terminal FtsZ-binding domain"/>
    <property type="match status" value="1"/>
</dbReference>
<evidence type="ECO:0000259" key="11">
    <source>
        <dbReference type="SMART" id="SM00771"/>
    </source>
</evidence>
<evidence type="ECO:0000256" key="4">
    <source>
        <dbReference type="ARBA" id="ARBA00022692"/>
    </source>
</evidence>
<evidence type="ECO:0000256" key="7">
    <source>
        <dbReference type="ARBA" id="ARBA00023306"/>
    </source>
</evidence>
<feature type="compositionally biased region" description="Polar residues" evidence="10">
    <location>
        <begin position="66"/>
        <end position="75"/>
    </location>
</feature>
<evidence type="ECO:0000256" key="1">
    <source>
        <dbReference type="ARBA" id="ARBA00022475"/>
    </source>
</evidence>
<keyword evidence="13" id="KW-1185">Reference proteome</keyword>
<evidence type="ECO:0000313" key="12">
    <source>
        <dbReference type="EMBL" id="PVZ66671.1"/>
    </source>
</evidence>
<evidence type="ECO:0000313" key="13">
    <source>
        <dbReference type="Proteomes" id="UP000244906"/>
    </source>
</evidence>
<keyword evidence="3 8" id="KW-0132">Cell division</keyword>
<reference evidence="12 13" key="1">
    <citation type="submission" date="2018-04" db="EMBL/GenBank/DDBJ databases">
        <title>Thalassorhabdus spongiae gen. nov., sp. nov., isolated from a marine sponge in South-West Iceland.</title>
        <authorList>
            <person name="Knobloch S."/>
            <person name="Daussin A."/>
            <person name="Johannsson R."/>
            <person name="Marteinsson V.T."/>
        </authorList>
    </citation>
    <scope>NUCLEOTIDE SEQUENCE [LARGE SCALE GENOMIC DNA]</scope>
    <source>
        <strain evidence="12 13">Hp12</strain>
    </source>
</reference>
<keyword evidence="4 9" id="KW-0812">Transmembrane</keyword>
<dbReference type="GO" id="GO:0032153">
    <property type="term" value="C:cell division site"/>
    <property type="evidence" value="ECO:0007669"/>
    <property type="project" value="TreeGrafter"/>
</dbReference>
<evidence type="ECO:0000256" key="2">
    <source>
        <dbReference type="ARBA" id="ARBA00022519"/>
    </source>
</evidence>
<gene>
    <name evidence="12" type="ORF">DC094_15490</name>
</gene>
<evidence type="ECO:0000256" key="8">
    <source>
        <dbReference type="RuleBase" id="RU003612"/>
    </source>
</evidence>
<keyword evidence="7 8" id="KW-0131">Cell cycle</keyword>
<evidence type="ECO:0000256" key="10">
    <source>
        <dbReference type="SAM" id="MobiDB-lite"/>
    </source>
</evidence>
<keyword evidence="2 9" id="KW-0997">Cell inner membrane</keyword>
<keyword evidence="5" id="KW-1133">Transmembrane helix</keyword>
<evidence type="ECO:0000256" key="5">
    <source>
        <dbReference type="ARBA" id="ARBA00022989"/>
    </source>
</evidence>